<proteinExistence type="predicted"/>
<geneLocation type="plasmid" evidence="2 3">
    <name>pEGM181-2</name>
</geneLocation>
<feature type="transmembrane region" description="Helical" evidence="1">
    <location>
        <begin position="274"/>
        <end position="297"/>
    </location>
</feature>
<dbReference type="RefSeq" id="WP_192189601.1">
    <property type="nucleotide sequence ID" value="NZ_CP050486.1"/>
</dbReference>
<evidence type="ECO:0000313" key="2">
    <source>
        <dbReference type="EMBL" id="QOG29266.1"/>
    </source>
</evidence>
<organism evidence="2 3">
    <name type="scientific">Enterococcus gallinarum</name>
    <dbReference type="NCBI Taxonomy" id="1353"/>
    <lineage>
        <taxon>Bacteria</taxon>
        <taxon>Bacillati</taxon>
        <taxon>Bacillota</taxon>
        <taxon>Bacilli</taxon>
        <taxon>Lactobacillales</taxon>
        <taxon>Enterococcaceae</taxon>
        <taxon>Enterococcus</taxon>
    </lineage>
</organism>
<dbReference type="AlphaFoldDB" id="A0AAE7MTB3"/>
<dbReference type="EMBL" id="CP050486">
    <property type="protein sequence ID" value="QOG29266.1"/>
    <property type="molecule type" value="Genomic_DNA"/>
</dbReference>
<accession>A0AAE7MTB3</accession>
<protein>
    <submittedName>
        <fullName evidence="2">Uncharacterized protein</fullName>
    </submittedName>
</protein>
<sequence length="320" mass="36284">MFKSILIVALIYCLFRLMGFVDGVNLELRKYNLNFWLYRWYVVSTTFIHELAHYVSAKLFGFKVSKFKIVASKELKEKIDIQNFGEVEFTPENKNGNTGFSEMIGKTITGLAPFILAFILFNMVVGFDLVAEANDMVFSLGQIIKSPLLLFGLLGFVKSLFLIILFTGLLTATSTLSKEDIDISTNKGNLLANIYIGFYLMLVLVVNFLLSITTGNILQQIPISLVILIFLSLIGIGLFLGLLRLYKLRTIMLLFSAIPLAFMFKGLLNVFILFMVFYLLMLVVNVILSILFIKFVVNATDFDKDSPVHDYQDLNDGEEW</sequence>
<name>A0AAE7MTB3_ENTGA</name>
<gene>
    <name evidence="2" type="ORF">EGM181_18305</name>
</gene>
<feature type="transmembrane region" description="Helical" evidence="1">
    <location>
        <begin position="39"/>
        <end position="60"/>
    </location>
</feature>
<reference evidence="2 3" key="1">
    <citation type="submission" date="2020-03" db="EMBL/GenBank/DDBJ databases">
        <title>Characterization of ganglioside-mimicking enterococci.</title>
        <authorList>
            <person name="Patry R.T."/>
            <person name="Nothaft H."/>
            <person name="Bridger R."/>
            <person name="Shajahan A."/>
            <person name="Huynh S."/>
            <person name="Sanchez S."/>
            <person name="Azadi P."/>
            <person name="Cooper K."/>
            <person name="Miller W.G."/>
            <person name="Parker C.T."/>
            <person name="Wells L."/>
            <person name="Szymanski C.M."/>
        </authorList>
    </citation>
    <scope>NUCLEOTIDE SEQUENCE [LARGE SCALE GENOMIC DNA]</scope>
    <source>
        <strain evidence="2 3">EGM181</strain>
        <plasmid evidence="2 3">pEGM181-2</plasmid>
    </source>
</reference>
<feature type="transmembrane region" description="Helical" evidence="1">
    <location>
        <begin position="108"/>
        <end position="127"/>
    </location>
</feature>
<feature type="transmembrane region" description="Helical" evidence="1">
    <location>
        <begin position="147"/>
        <end position="170"/>
    </location>
</feature>
<feature type="transmembrane region" description="Helical" evidence="1">
    <location>
        <begin position="221"/>
        <end position="243"/>
    </location>
</feature>
<keyword evidence="1" id="KW-0812">Transmembrane</keyword>
<evidence type="ECO:0000313" key="3">
    <source>
        <dbReference type="Proteomes" id="UP000516696"/>
    </source>
</evidence>
<keyword evidence="2" id="KW-0614">Plasmid</keyword>
<dbReference type="Proteomes" id="UP000516696">
    <property type="component" value="Plasmid pEGM181-2"/>
</dbReference>
<evidence type="ECO:0000256" key="1">
    <source>
        <dbReference type="SAM" id="Phobius"/>
    </source>
</evidence>
<keyword evidence="1" id="KW-1133">Transmembrane helix</keyword>
<keyword evidence="1" id="KW-0472">Membrane</keyword>
<feature type="transmembrane region" description="Helical" evidence="1">
    <location>
        <begin position="190"/>
        <end position="209"/>
    </location>
</feature>